<protein>
    <submittedName>
        <fullName evidence="1">Uncharacterized protein</fullName>
    </submittedName>
</protein>
<evidence type="ECO:0000313" key="2">
    <source>
        <dbReference type="Proteomes" id="UP000018689"/>
    </source>
</evidence>
<gene>
    <name evidence="1" type="ORF">EMUR_04530</name>
</gene>
<dbReference type="EMBL" id="CP006917">
    <property type="protein sequence ID" value="AHC39766.1"/>
    <property type="molecule type" value="Genomic_DNA"/>
</dbReference>
<dbReference type="Proteomes" id="UP000018689">
    <property type="component" value="Chromosome"/>
</dbReference>
<dbReference type="KEGG" id="emr:EMUR_04530"/>
<organism evidence="1 2">
    <name type="scientific">Ehrlichia muris AS145</name>
    <dbReference type="NCBI Taxonomy" id="1423892"/>
    <lineage>
        <taxon>Bacteria</taxon>
        <taxon>Pseudomonadati</taxon>
        <taxon>Pseudomonadota</taxon>
        <taxon>Alphaproteobacteria</taxon>
        <taxon>Rickettsiales</taxon>
        <taxon>Anaplasmataceae</taxon>
        <taxon>Ehrlichia</taxon>
    </lineage>
</organism>
<sequence>MFNNILKIHTRFKIYLWIESSLLDVPYTVFDVYCVQDVLCIELTRYCGE</sequence>
<accession>V9RA67</accession>
<dbReference type="HOGENOM" id="CLU_3135136_0_0_5"/>
<dbReference type="RefSeq" id="WP_024072481.1">
    <property type="nucleotide sequence ID" value="NC_023063.1"/>
</dbReference>
<dbReference type="AlphaFoldDB" id="V9RA67"/>
<reference evidence="1 2" key="1">
    <citation type="journal article" date="2014" name="Genome Announc.">
        <title>Complete Genome Sequence of Ehrlichia muris Strain AS145T, a Model Monocytotropic Ehrlichia Strain.</title>
        <authorList>
            <person name="Thirumalapura N.R."/>
            <person name="Qin X."/>
            <person name="Kuriakose J.A."/>
            <person name="Walker D.H."/>
        </authorList>
    </citation>
    <scope>NUCLEOTIDE SEQUENCE [LARGE SCALE GENOMIC DNA]</scope>
    <source>
        <strain evidence="2">AS154</strain>
    </source>
</reference>
<evidence type="ECO:0000313" key="1">
    <source>
        <dbReference type="EMBL" id="AHC39766.1"/>
    </source>
</evidence>
<name>V9RA67_9RICK</name>
<keyword evidence="2" id="KW-1185">Reference proteome</keyword>
<dbReference type="PATRIC" id="fig|1423892.3.peg.930"/>
<proteinExistence type="predicted"/>